<dbReference type="InterPro" id="IPR003599">
    <property type="entry name" value="Ig_sub"/>
</dbReference>
<comment type="similarity">
    <text evidence="3">Belongs to the interleukin-1 receptor family.</text>
</comment>
<evidence type="ECO:0000256" key="2">
    <source>
        <dbReference type="ARBA" id="ARBA00004613"/>
    </source>
</evidence>
<dbReference type="SMART" id="SM00409">
    <property type="entry name" value="IG"/>
    <property type="match status" value="2"/>
</dbReference>
<dbReference type="FunFam" id="2.60.40.10:FF:000188">
    <property type="entry name" value="Interleukin-1 receptor accessory protein-like 1"/>
    <property type="match status" value="1"/>
</dbReference>
<name>A0A8C4X5G4_ERPCA</name>
<dbReference type="AlphaFoldDB" id="A0A8C4X5G4"/>
<feature type="domain" description="Ig-like" evidence="14">
    <location>
        <begin position="208"/>
        <end position="314"/>
    </location>
</feature>
<keyword evidence="12" id="KW-0325">Glycoprotein</keyword>
<dbReference type="InterPro" id="IPR036179">
    <property type="entry name" value="Ig-like_dom_sf"/>
</dbReference>
<evidence type="ECO:0000313" key="16">
    <source>
        <dbReference type="Proteomes" id="UP000694620"/>
    </source>
</evidence>
<protein>
    <submittedName>
        <fullName evidence="15">Interleukin 1 receptor type 2</fullName>
    </submittedName>
</protein>
<keyword evidence="13" id="KW-0393">Immunoglobulin domain</keyword>
<comment type="subcellular location">
    <subcellularLocation>
        <location evidence="1">Membrane</location>
        <topology evidence="1">Single-pass type I membrane protein</topology>
    </subcellularLocation>
    <subcellularLocation>
        <location evidence="2">Secreted</location>
    </subcellularLocation>
</comment>
<dbReference type="GO" id="GO:0005576">
    <property type="term" value="C:extracellular region"/>
    <property type="evidence" value="ECO:0007669"/>
    <property type="project" value="UniProtKB-SubCell"/>
</dbReference>
<sequence length="392" mass="44731">KLLVMGDQRTAYKYMDGLQPDTLHPNSQMDYRSQRLSTKQKYEFPMDTEQVIPHDGERIHSQGDLLWFSSTLPTDSGNYICRNTSYCITSTLSITVYEEKGYSLDDIAYVKNAIASSTGKINCPNLEEYKKRAGRLDLKWYKVYDHKLNCLIFQDSNPLSGEHFLLIKNVDPQDQGYYTCKLTFYVNSTQYKVTRTISLQILGKSPTPSLEIMGPASLLYGSSLIIPCKVSTQPQTTSATKVTWSANGVIIEDSYDDKRIFQGPQFISSNNGDSYVEIDLIFDEVREEDTNTEFKCIAVNFAGSDETVVHIKLEGEKTLFRERQAFLTFLIMCNYLLHVVEILHLCLLTSDFPPSHLETSKMMWFFVFTRLCLLCNLANKSSDSAQNIILHI</sequence>
<dbReference type="Proteomes" id="UP000694620">
    <property type="component" value="Chromosome 4"/>
</dbReference>
<keyword evidence="4" id="KW-0964">Secreted</keyword>
<keyword evidence="10" id="KW-1015">Disulfide bond</keyword>
<dbReference type="GO" id="GO:0004910">
    <property type="term" value="F:interleukin-1, type II, blocking receptor activity"/>
    <property type="evidence" value="ECO:0007669"/>
    <property type="project" value="InterPro"/>
</dbReference>
<dbReference type="GeneTree" id="ENSGT01090000259985"/>
<evidence type="ECO:0000256" key="4">
    <source>
        <dbReference type="ARBA" id="ARBA00022525"/>
    </source>
</evidence>
<reference evidence="15" key="2">
    <citation type="submission" date="2025-08" db="UniProtKB">
        <authorList>
            <consortium name="Ensembl"/>
        </authorList>
    </citation>
    <scope>IDENTIFICATION</scope>
</reference>
<evidence type="ECO:0000256" key="7">
    <source>
        <dbReference type="ARBA" id="ARBA00022737"/>
    </source>
</evidence>
<dbReference type="PRINTS" id="PR01539">
    <property type="entry name" value="INTRLEUKN1R2"/>
</dbReference>
<dbReference type="InterPro" id="IPR015621">
    <property type="entry name" value="IL-1_rcpt_fam"/>
</dbReference>
<evidence type="ECO:0000256" key="6">
    <source>
        <dbReference type="ARBA" id="ARBA00022729"/>
    </source>
</evidence>
<evidence type="ECO:0000256" key="8">
    <source>
        <dbReference type="ARBA" id="ARBA00022989"/>
    </source>
</evidence>
<organism evidence="15 16">
    <name type="scientific">Erpetoichthys calabaricus</name>
    <name type="common">Rope fish</name>
    <name type="synonym">Calamoichthys calabaricus</name>
    <dbReference type="NCBI Taxonomy" id="27687"/>
    <lineage>
        <taxon>Eukaryota</taxon>
        <taxon>Metazoa</taxon>
        <taxon>Chordata</taxon>
        <taxon>Craniata</taxon>
        <taxon>Vertebrata</taxon>
        <taxon>Euteleostomi</taxon>
        <taxon>Actinopterygii</taxon>
        <taxon>Polypteriformes</taxon>
        <taxon>Polypteridae</taxon>
        <taxon>Erpetoichthys</taxon>
    </lineage>
</organism>
<dbReference type="InterPro" id="IPR004074">
    <property type="entry name" value="IL-1_rcpt_I/II-typ"/>
</dbReference>
<evidence type="ECO:0000313" key="15">
    <source>
        <dbReference type="Ensembl" id="ENSECRP00000006917.1"/>
    </source>
</evidence>
<accession>A0A8C4X5G4</accession>
<proteinExistence type="inferred from homology"/>
<keyword evidence="8" id="KW-1133">Transmembrane helix</keyword>
<dbReference type="InterPro" id="IPR013151">
    <property type="entry name" value="Immunoglobulin_dom"/>
</dbReference>
<keyword evidence="11" id="KW-0675">Receptor</keyword>
<dbReference type="Ensembl" id="ENSECRT00000007029.1">
    <property type="protein sequence ID" value="ENSECRP00000006917.1"/>
    <property type="gene ID" value="ENSECRG00000004612.1"/>
</dbReference>
<evidence type="ECO:0000256" key="9">
    <source>
        <dbReference type="ARBA" id="ARBA00023136"/>
    </source>
</evidence>
<keyword evidence="5" id="KW-0812">Transmembrane</keyword>
<keyword evidence="7" id="KW-0677">Repeat</keyword>
<evidence type="ECO:0000259" key="14">
    <source>
        <dbReference type="PROSITE" id="PS50835"/>
    </source>
</evidence>
<evidence type="ECO:0000256" key="12">
    <source>
        <dbReference type="ARBA" id="ARBA00023180"/>
    </source>
</evidence>
<dbReference type="PANTHER" id="PTHR11890:SF3">
    <property type="entry name" value="INTERLEUKIN-1 RECEPTOR TYPE 2"/>
    <property type="match status" value="1"/>
</dbReference>
<dbReference type="InterPro" id="IPR004077">
    <property type="entry name" value="IL-1_rcpt_II-typ"/>
</dbReference>
<keyword evidence="9" id="KW-0472">Membrane</keyword>
<dbReference type="GO" id="GO:0016020">
    <property type="term" value="C:membrane"/>
    <property type="evidence" value="ECO:0007669"/>
    <property type="project" value="UniProtKB-SubCell"/>
</dbReference>
<dbReference type="PANTHER" id="PTHR11890">
    <property type="entry name" value="INTERLEUKIN-1 RECEPTOR FAMILY MEMBER"/>
    <property type="match status" value="1"/>
</dbReference>
<evidence type="ECO:0000256" key="5">
    <source>
        <dbReference type="ARBA" id="ARBA00022692"/>
    </source>
</evidence>
<feature type="domain" description="Ig-like" evidence="14">
    <location>
        <begin position="121"/>
        <end position="198"/>
    </location>
</feature>
<reference evidence="15" key="3">
    <citation type="submission" date="2025-09" db="UniProtKB">
        <authorList>
            <consortium name="Ensembl"/>
        </authorList>
    </citation>
    <scope>IDENTIFICATION</scope>
</reference>
<reference evidence="15" key="1">
    <citation type="submission" date="2021-06" db="EMBL/GenBank/DDBJ databases">
        <authorList>
            <consortium name="Wellcome Sanger Institute Data Sharing"/>
        </authorList>
    </citation>
    <scope>NUCLEOTIDE SEQUENCE [LARGE SCALE GENOMIC DNA]</scope>
</reference>
<evidence type="ECO:0000256" key="11">
    <source>
        <dbReference type="ARBA" id="ARBA00023170"/>
    </source>
</evidence>
<gene>
    <name evidence="15" type="primary">IL1R2</name>
</gene>
<dbReference type="SUPFAM" id="SSF48726">
    <property type="entry name" value="Immunoglobulin"/>
    <property type="match status" value="2"/>
</dbReference>
<evidence type="ECO:0000256" key="10">
    <source>
        <dbReference type="ARBA" id="ARBA00023157"/>
    </source>
</evidence>
<dbReference type="Pfam" id="PF00047">
    <property type="entry name" value="ig"/>
    <property type="match status" value="1"/>
</dbReference>
<evidence type="ECO:0000256" key="3">
    <source>
        <dbReference type="ARBA" id="ARBA00009752"/>
    </source>
</evidence>
<dbReference type="InterPro" id="IPR013783">
    <property type="entry name" value="Ig-like_fold"/>
</dbReference>
<keyword evidence="16" id="KW-1185">Reference proteome</keyword>
<dbReference type="PRINTS" id="PR01536">
    <property type="entry name" value="INTRLKN1R12F"/>
</dbReference>
<evidence type="ECO:0000256" key="13">
    <source>
        <dbReference type="ARBA" id="ARBA00023319"/>
    </source>
</evidence>
<dbReference type="Gene3D" id="2.60.40.10">
    <property type="entry name" value="Immunoglobulins"/>
    <property type="match status" value="3"/>
</dbReference>
<dbReference type="InterPro" id="IPR007110">
    <property type="entry name" value="Ig-like_dom"/>
</dbReference>
<evidence type="ECO:0000256" key="1">
    <source>
        <dbReference type="ARBA" id="ARBA00004479"/>
    </source>
</evidence>
<keyword evidence="6" id="KW-0732">Signal</keyword>
<dbReference type="PROSITE" id="PS50835">
    <property type="entry name" value="IG_LIKE"/>
    <property type="match status" value="2"/>
</dbReference>